<feature type="domain" description="Rieske" evidence="10">
    <location>
        <begin position="19"/>
        <end position="121"/>
    </location>
</feature>
<evidence type="ECO:0000256" key="2">
    <source>
        <dbReference type="ARBA" id="ARBA00022692"/>
    </source>
</evidence>
<dbReference type="EMBL" id="MN738836">
    <property type="protein sequence ID" value="QHT38893.1"/>
    <property type="molecule type" value="Genomic_DNA"/>
</dbReference>
<evidence type="ECO:0000256" key="4">
    <source>
        <dbReference type="ARBA" id="ARBA00022723"/>
    </source>
</evidence>
<evidence type="ECO:0000256" key="9">
    <source>
        <dbReference type="ARBA" id="ARBA00023136"/>
    </source>
</evidence>
<keyword evidence="3" id="KW-0001">2Fe-2S</keyword>
<evidence type="ECO:0000256" key="6">
    <source>
        <dbReference type="ARBA" id="ARBA00023002"/>
    </source>
</evidence>
<dbReference type="PROSITE" id="PS51296">
    <property type="entry name" value="RIESKE"/>
    <property type="match status" value="1"/>
</dbReference>
<evidence type="ECO:0000256" key="5">
    <source>
        <dbReference type="ARBA" id="ARBA00022989"/>
    </source>
</evidence>
<dbReference type="SUPFAM" id="SSF55961">
    <property type="entry name" value="Bet v1-like"/>
    <property type="match status" value="1"/>
</dbReference>
<dbReference type="GO" id="GO:0051537">
    <property type="term" value="F:2 iron, 2 sulfur cluster binding"/>
    <property type="evidence" value="ECO:0007669"/>
    <property type="project" value="UniProtKB-KW"/>
</dbReference>
<keyword evidence="2" id="KW-0812">Transmembrane</keyword>
<dbReference type="InterPro" id="IPR036922">
    <property type="entry name" value="Rieske_2Fe-2S_sf"/>
</dbReference>
<comment type="subcellular location">
    <subcellularLocation>
        <location evidence="1">Membrane</location>
    </subcellularLocation>
</comment>
<dbReference type="PANTHER" id="PTHR21266">
    <property type="entry name" value="IRON-SULFUR DOMAIN CONTAINING PROTEIN"/>
    <property type="match status" value="1"/>
</dbReference>
<dbReference type="GO" id="GO:0046872">
    <property type="term" value="F:metal ion binding"/>
    <property type="evidence" value="ECO:0007669"/>
    <property type="project" value="UniProtKB-KW"/>
</dbReference>
<proteinExistence type="predicted"/>
<keyword evidence="8" id="KW-0411">Iron-sulfur</keyword>
<accession>A0A6C0FE68</accession>
<organism evidence="11">
    <name type="scientific">viral metagenome</name>
    <dbReference type="NCBI Taxonomy" id="1070528"/>
    <lineage>
        <taxon>unclassified sequences</taxon>
        <taxon>metagenomes</taxon>
        <taxon>organismal metagenomes</taxon>
    </lineage>
</organism>
<keyword evidence="5" id="KW-1133">Transmembrane helix</keyword>
<name>A0A6C0FE68_9ZZZZ</name>
<dbReference type="GO" id="GO:0016020">
    <property type="term" value="C:membrane"/>
    <property type="evidence" value="ECO:0007669"/>
    <property type="project" value="UniProtKB-SubCell"/>
</dbReference>
<dbReference type="InterPro" id="IPR017941">
    <property type="entry name" value="Rieske_2Fe-2S"/>
</dbReference>
<dbReference type="Pfam" id="PF00355">
    <property type="entry name" value="Rieske"/>
    <property type="match status" value="1"/>
</dbReference>
<evidence type="ECO:0000256" key="8">
    <source>
        <dbReference type="ARBA" id="ARBA00023014"/>
    </source>
</evidence>
<evidence type="ECO:0000259" key="10">
    <source>
        <dbReference type="PROSITE" id="PS51296"/>
    </source>
</evidence>
<evidence type="ECO:0000256" key="1">
    <source>
        <dbReference type="ARBA" id="ARBA00004370"/>
    </source>
</evidence>
<evidence type="ECO:0000256" key="7">
    <source>
        <dbReference type="ARBA" id="ARBA00023004"/>
    </source>
</evidence>
<evidence type="ECO:0000256" key="3">
    <source>
        <dbReference type="ARBA" id="ARBA00022714"/>
    </source>
</evidence>
<dbReference type="GO" id="GO:0005737">
    <property type="term" value="C:cytoplasm"/>
    <property type="evidence" value="ECO:0007669"/>
    <property type="project" value="TreeGrafter"/>
</dbReference>
<evidence type="ECO:0000313" key="11">
    <source>
        <dbReference type="EMBL" id="QHT38893.1"/>
    </source>
</evidence>
<reference evidence="11" key="1">
    <citation type="journal article" date="2020" name="Nature">
        <title>Giant virus diversity and host interactions through global metagenomics.</title>
        <authorList>
            <person name="Schulz F."/>
            <person name="Roux S."/>
            <person name="Paez-Espino D."/>
            <person name="Jungbluth S."/>
            <person name="Walsh D.A."/>
            <person name="Denef V.J."/>
            <person name="McMahon K.D."/>
            <person name="Konstantinidis K.T."/>
            <person name="Eloe-Fadrosh E.A."/>
            <person name="Kyrpides N.C."/>
            <person name="Woyke T."/>
        </authorList>
    </citation>
    <scope>NUCLEOTIDE SEQUENCE</scope>
    <source>
        <strain evidence="11">GVMAG-S-ERX556106-38</strain>
    </source>
</reference>
<dbReference type="PANTHER" id="PTHR21266:SF32">
    <property type="entry name" value="CHOLESTEROL 7-DESATURASE NVD"/>
    <property type="match status" value="1"/>
</dbReference>
<sequence length="327" mass="37621">MLVTSLVTFVLLIPTVKSLFLPVSKPLSRNKPHKIDIFDKNLVVWWNNKTKKWCATDDMCLHRQGSLSKGVITKNGDIKCGYHGLEYGGCGTCKHMPSSIRPLNLHLNAYDIVEKHGMLWLTDNDPEDTDIVGTMMKTMHRTNWYCVDVDAGTDLLFENSFDSLHFHHVHHQALPMIDRNHPLPAIPEEDCNLKWYNESGFSFTMGQAQFTFLAPHLVKFTVNDYFNVCAYILPISDNKSKFISNLFLPYVNKLHKYTADNVITLFTPVLNGLSHKIFQQDIRQIVPQQKYTEKHGKQYITNYAADKPIQLYNKWVNEYGKLTAPSK</sequence>
<dbReference type="Gene3D" id="2.102.10.10">
    <property type="entry name" value="Rieske [2Fe-2S] iron-sulphur domain"/>
    <property type="match status" value="1"/>
</dbReference>
<keyword evidence="9" id="KW-0472">Membrane</keyword>
<keyword evidence="6" id="KW-0560">Oxidoreductase</keyword>
<keyword evidence="7" id="KW-0408">Iron</keyword>
<dbReference type="InterPro" id="IPR050584">
    <property type="entry name" value="Cholesterol_7-desaturase"/>
</dbReference>
<dbReference type="AlphaFoldDB" id="A0A6C0FE68"/>
<dbReference type="SUPFAM" id="SSF50022">
    <property type="entry name" value="ISP domain"/>
    <property type="match status" value="1"/>
</dbReference>
<keyword evidence="4" id="KW-0479">Metal-binding</keyword>
<protein>
    <recommendedName>
        <fullName evidence="10">Rieske domain-containing protein</fullName>
    </recommendedName>
</protein>
<dbReference type="GO" id="GO:0016491">
    <property type="term" value="F:oxidoreductase activity"/>
    <property type="evidence" value="ECO:0007669"/>
    <property type="project" value="UniProtKB-KW"/>
</dbReference>